<evidence type="ECO:0000256" key="9">
    <source>
        <dbReference type="ARBA" id="ARBA00023146"/>
    </source>
</evidence>
<dbReference type="InterPro" id="IPR049940">
    <property type="entry name" value="GluQ/Sye"/>
</dbReference>
<dbReference type="InterPro" id="IPR004527">
    <property type="entry name" value="Glu-tRNA-ligase_bac/mito"/>
</dbReference>
<dbReference type="OrthoDB" id="9807503at2"/>
<dbReference type="InterPro" id="IPR045462">
    <property type="entry name" value="aa-tRNA-synth_I_cd-bd"/>
</dbReference>
<keyword evidence="5 10" id="KW-0436">Ligase</keyword>
<organism evidence="13 14">
    <name type="scientific">Permianibacter aggregans</name>
    <dbReference type="NCBI Taxonomy" id="1510150"/>
    <lineage>
        <taxon>Bacteria</taxon>
        <taxon>Pseudomonadati</taxon>
        <taxon>Pseudomonadota</taxon>
        <taxon>Gammaproteobacteria</taxon>
        <taxon>Pseudomonadales</taxon>
        <taxon>Pseudomonadaceae</taxon>
        <taxon>Permianibacter</taxon>
    </lineage>
</organism>
<feature type="domain" description="Aminoacyl-tRNA synthetase class I anticodon-binding" evidence="12">
    <location>
        <begin position="318"/>
        <end position="460"/>
    </location>
</feature>
<dbReference type="InterPro" id="IPR001412">
    <property type="entry name" value="aa-tRNA-synth_I_CS"/>
</dbReference>
<keyword evidence="10" id="KW-0862">Zinc</keyword>
<dbReference type="PANTHER" id="PTHR43311">
    <property type="entry name" value="GLUTAMATE--TRNA LIGASE"/>
    <property type="match status" value="1"/>
</dbReference>
<dbReference type="InterPro" id="IPR033910">
    <property type="entry name" value="GluRS_core"/>
</dbReference>
<dbReference type="GO" id="GO:0005524">
    <property type="term" value="F:ATP binding"/>
    <property type="evidence" value="ECO:0007669"/>
    <property type="project" value="UniProtKB-UniRule"/>
</dbReference>
<comment type="subunit">
    <text evidence="3 10">Monomer.</text>
</comment>
<dbReference type="InterPro" id="IPR000924">
    <property type="entry name" value="Glu/Gln-tRNA-synth"/>
</dbReference>
<comment type="caution">
    <text evidence="13">The sequence shown here is derived from an EMBL/GenBank/DDBJ whole genome shotgun (WGS) entry which is preliminary data.</text>
</comment>
<evidence type="ECO:0000313" key="14">
    <source>
        <dbReference type="Proteomes" id="UP000295375"/>
    </source>
</evidence>
<feature type="short sequence motif" description="'HIGH' region" evidence="10">
    <location>
        <begin position="9"/>
        <end position="19"/>
    </location>
</feature>
<dbReference type="CDD" id="cd00808">
    <property type="entry name" value="GluRS_core"/>
    <property type="match status" value="1"/>
</dbReference>
<keyword evidence="4 10" id="KW-0963">Cytoplasm</keyword>
<gene>
    <name evidence="10" type="primary">gltX</name>
    <name evidence="13" type="ORF">EV696_12137</name>
</gene>
<dbReference type="GO" id="GO:0005829">
    <property type="term" value="C:cytosol"/>
    <property type="evidence" value="ECO:0007669"/>
    <property type="project" value="TreeGrafter"/>
</dbReference>
<protein>
    <recommendedName>
        <fullName evidence="10">Glutamate--tRNA ligase</fullName>
        <ecNumber evidence="10">6.1.1.17</ecNumber>
    </recommendedName>
    <alternativeName>
        <fullName evidence="10">Glutamyl-tRNA synthetase</fullName>
        <shortName evidence="10">GluRS</shortName>
    </alternativeName>
</protein>
<dbReference type="Pfam" id="PF19269">
    <property type="entry name" value="Anticodon_2"/>
    <property type="match status" value="1"/>
</dbReference>
<dbReference type="GO" id="GO:0008270">
    <property type="term" value="F:zinc ion binding"/>
    <property type="evidence" value="ECO:0007669"/>
    <property type="project" value="UniProtKB-UniRule"/>
</dbReference>
<evidence type="ECO:0000313" key="13">
    <source>
        <dbReference type="EMBL" id="TDQ45075.1"/>
    </source>
</evidence>
<dbReference type="Pfam" id="PF00749">
    <property type="entry name" value="tRNA-synt_1c"/>
    <property type="match status" value="1"/>
</dbReference>
<dbReference type="PRINTS" id="PR00987">
    <property type="entry name" value="TRNASYNTHGLU"/>
</dbReference>
<dbReference type="InterPro" id="IPR014729">
    <property type="entry name" value="Rossmann-like_a/b/a_fold"/>
</dbReference>
<dbReference type="PANTHER" id="PTHR43311:SF2">
    <property type="entry name" value="GLUTAMATE--TRNA LIGASE, MITOCHONDRIAL-RELATED"/>
    <property type="match status" value="1"/>
</dbReference>
<keyword evidence="7 10" id="KW-0067">ATP-binding</keyword>
<dbReference type="Proteomes" id="UP000295375">
    <property type="component" value="Unassembled WGS sequence"/>
</dbReference>
<dbReference type="PROSITE" id="PS00178">
    <property type="entry name" value="AA_TRNA_LIGASE_I"/>
    <property type="match status" value="1"/>
</dbReference>
<evidence type="ECO:0000259" key="12">
    <source>
        <dbReference type="Pfam" id="PF19269"/>
    </source>
</evidence>
<evidence type="ECO:0000259" key="11">
    <source>
        <dbReference type="Pfam" id="PF00749"/>
    </source>
</evidence>
<comment type="function">
    <text evidence="10">Catalyzes the attachment of glutamate to tRNA(Glu) in a two-step reaction: glutamate is first activated by ATP to form Glu-AMP and then transferred to the acceptor end of tRNA(Glu).</text>
</comment>
<feature type="binding site" evidence="10">
    <location>
        <position position="125"/>
    </location>
    <ligand>
        <name>Zn(2+)</name>
        <dbReference type="ChEBI" id="CHEBI:29105"/>
    </ligand>
</feature>
<dbReference type="GO" id="GO:0006424">
    <property type="term" value="P:glutamyl-tRNA aminoacylation"/>
    <property type="evidence" value="ECO:0007669"/>
    <property type="project" value="UniProtKB-UniRule"/>
</dbReference>
<dbReference type="EC" id="6.1.1.17" evidence="10"/>
<feature type="binding site" evidence="10">
    <location>
        <position position="100"/>
    </location>
    <ligand>
        <name>Zn(2+)</name>
        <dbReference type="ChEBI" id="CHEBI:29105"/>
    </ligand>
</feature>
<dbReference type="FunFam" id="3.40.50.620:FF:000007">
    <property type="entry name" value="Glutamate--tRNA ligase"/>
    <property type="match status" value="1"/>
</dbReference>
<keyword evidence="10" id="KW-0479">Metal-binding</keyword>
<dbReference type="EMBL" id="SNYM01000021">
    <property type="protein sequence ID" value="TDQ45075.1"/>
    <property type="molecule type" value="Genomic_DNA"/>
</dbReference>
<keyword evidence="9 10" id="KW-0030">Aminoacyl-tRNA synthetase</keyword>
<evidence type="ECO:0000256" key="7">
    <source>
        <dbReference type="ARBA" id="ARBA00022840"/>
    </source>
</evidence>
<feature type="domain" description="Glutamyl/glutaminyl-tRNA synthetase class Ib catalytic" evidence="11">
    <location>
        <begin position="3"/>
        <end position="304"/>
    </location>
</feature>
<evidence type="ECO:0000256" key="5">
    <source>
        <dbReference type="ARBA" id="ARBA00022598"/>
    </source>
</evidence>
<evidence type="ECO:0000256" key="3">
    <source>
        <dbReference type="ARBA" id="ARBA00011245"/>
    </source>
</evidence>
<sequence length="468" mass="52742">MTVRTRFAPSPTGYLHVGGARTALYSYLYAKHTGGNYVLRIEDTDLERSTESAVKAIFEGLEWLGLKEDEGPFFQTQRFPRYFEVIKQMLEQGTAYRCYCSKERIDNLRAEQETRKEKPRYDGKCRHLTDQDISQPHVIRFRNPDEGSVVWDDLILDRIEIANSELDDFVIARTDGSPMYNFCVVVDDLDMRITHVVRGNDHVSNTPKQINLLRALNAPVPQYGHLPMILGSDGQKLSKRHGAVSVIQYRDEGFLPQALLNYLVRLGWSHGDQEIFSMEEMIELFDLNKVNKSAAAFDPKKLLWLNHHYIKTLPAEEVAQHLEWHMADQSIHTGDGPALADVVRAQAERCDNLRTMASASRYFYQDVDQYDEAAVAKQFNATSKAALAGLLPKLEALSDWNAAAIHGAMDAVCQEQSIGFGKIGPALRIALTGAMASPSIDLTAELIGRERVIERVQNALKFIAEKGI</sequence>
<dbReference type="RefSeq" id="WP_133592863.1">
    <property type="nucleotide sequence ID" value="NZ_CP037953.1"/>
</dbReference>
<comment type="subcellular location">
    <subcellularLocation>
        <location evidence="1 10">Cytoplasm</location>
    </subcellularLocation>
</comment>
<evidence type="ECO:0000256" key="2">
    <source>
        <dbReference type="ARBA" id="ARBA00007894"/>
    </source>
</evidence>
<dbReference type="AlphaFoldDB" id="A0A4R6UJ53"/>
<dbReference type="SUPFAM" id="SSF52374">
    <property type="entry name" value="Nucleotidylyl transferase"/>
    <property type="match status" value="1"/>
</dbReference>
<evidence type="ECO:0000256" key="6">
    <source>
        <dbReference type="ARBA" id="ARBA00022741"/>
    </source>
</evidence>
<feature type="binding site" evidence="10">
    <location>
        <position position="98"/>
    </location>
    <ligand>
        <name>Zn(2+)</name>
        <dbReference type="ChEBI" id="CHEBI:29105"/>
    </ligand>
</feature>
<dbReference type="NCBIfam" id="TIGR00464">
    <property type="entry name" value="gltX_bact"/>
    <property type="match status" value="1"/>
</dbReference>
<dbReference type="SUPFAM" id="SSF48163">
    <property type="entry name" value="An anticodon-binding domain of class I aminoacyl-tRNA synthetases"/>
    <property type="match status" value="1"/>
</dbReference>
<evidence type="ECO:0000256" key="10">
    <source>
        <dbReference type="HAMAP-Rule" id="MF_00022"/>
    </source>
</evidence>
<evidence type="ECO:0000256" key="4">
    <source>
        <dbReference type="ARBA" id="ARBA00022490"/>
    </source>
</evidence>
<dbReference type="GO" id="GO:0004818">
    <property type="term" value="F:glutamate-tRNA ligase activity"/>
    <property type="evidence" value="ECO:0007669"/>
    <property type="project" value="UniProtKB-UniRule"/>
</dbReference>
<dbReference type="InterPro" id="IPR008925">
    <property type="entry name" value="aa_tRNA-synth_I_cd-bd_sf"/>
</dbReference>
<dbReference type="Gene3D" id="3.40.50.620">
    <property type="entry name" value="HUPs"/>
    <property type="match status" value="1"/>
</dbReference>
<reference evidence="13 14" key="1">
    <citation type="submission" date="2019-03" db="EMBL/GenBank/DDBJ databases">
        <title>Genomic Encyclopedia of Type Strains, Phase IV (KMG-IV): sequencing the most valuable type-strain genomes for metagenomic binning, comparative biology and taxonomic classification.</title>
        <authorList>
            <person name="Goeker M."/>
        </authorList>
    </citation>
    <scope>NUCLEOTIDE SEQUENCE [LARGE SCALE GENOMIC DNA]</scope>
    <source>
        <strain evidence="13 14">DSM 103792</strain>
    </source>
</reference>
<feature type="binding site" evidence="10">
    <location>
        <position position="239"/>
    </location>
    <ligand>
        <name>ATP</name>
        <dbReference type="ChEBI" id="CHEBI:30616"/>
    </ligand>
</feature>
<feature type="binding site" evidence="10">
    <location>
        <position position="127"/>
    </location>
    <ligand>
        <name>Zn(2+)</name>
        <dbReference type="ChEBI" id="CHEBI:29105"/>
    </ligand>
</feature>
<comment type="cofactor">
    <cofactor evidence="10">
        <name>Zn(2+)</name>
        <dbReference type="ChEBI" id="CHEBI:29105"/>
    </cofactor>
    <text evidence="10">Binds 1 zinc ion per subunit.</text>
</comment>
<keyword evidence="6 10" id="KW-0547">Nucleotide-binding</keyword>
<dbReference type="InterPro" id="IPR020751">
    <property type="entry name" value="aa-tRNA-synth_I_codon-bd_sub2"/>
</dbReference>
<evidence type="ECO:0000256" key="1">
    <source>
        <dbReference type="ARBA" id="ARBA00004496"/>
    </source>
</evidence>
<keyword evidence="14" id="KW-1185">Reference proteome</keyword>
<accession>A0A4R6UJ53</accession>
<dbReference type="HAMAP" id="MF_00022">
    <property type="entry name" value="Glu_tRNA_synth_type1"/>
    <property type="match status" value="1"/>
</dbReference>
<comment type="catalytic activity">
    <reaction evidence="10">
        <text>tRNA(Glu) + L-glutamate + ATP = L-glutamyl-tRNA(Glu) + AMP + diphosphate</text>
        <dbReference type="Rhea" id="RHEA:23540"/>
        <dbReference type="Rhea" id="RHEA-COMP:9663"/>
        <dbReference type="Rhea" id="RHEA-COMP:9680"/>
        <dbReference type="ChEBI" id="CHEBI:29985"/>
        <dbReference type="ChEBI" id="CHEBI:30616"/>
        <dbReference type="ChEBI" id="CHEBI:33019"/>
        <dbReference type="ChEBI" id="CHEBI:78442"/>
        <dbReference type="ChEBI" id="CHEBI:78520"/>
        <dbReference type="ChEBI" id="CHEBI:456215"/>
        <dbReference type="EC" id="6.1.1.17"/>
    </reaction>
</comment>
<dbReference type="Gene3D" id="1.10.10.350">
    <property type="match status" value="1"/>
</dbReference>
<dbReference type="GO" id="GO:0000049">
    <property type="term" value="F:tRNA binding"/>
    <property type="evidence" value="ECO:0007669"/>
    <property type="project" value="InterPro"/>
</dbReference>
<keyword evidence="8 10" id="KW-0648">Protein biosynthesis</keyword>
<feature type="short sequence motif" description="'KMSKS' region" evidence="10">
    <location>
        <begin position="236"/>
        <end position="240"/>
    </location>
</feature>
<dbReference type="InterPro" id="IPR020058">
    <property type="entry name" value="Glu/Gln-tRNA-synth_Ib_cat-dom"/>
</dbReference>
<evidence type="ECO:0000256" key="8">
    <source>
        <dbReference type="ARBA" id="ARBA00022917"/>
    </source>
</evidence>
<comment type="similarity">
    <text evidence="2 10">Belongs to the class-I aminoacyl-tRNA synthetase family. Glutamate--tRNA ligase type 1 subfamily.</text>
</comment>
<proteinExistence type="inferred from homology"/>
<name>A0A4R6UJ53_9GAMM</name>